<proteinExistence type="predicted"/>
<evidence type="ECO:0000313" key="3">
    <source>
        <dbReference type="EMBL" id="MBO8479928.1"/>
    </source>
</evidence>
<dbReference type="PANTHER" id="PTHR35848:SF6">
    <property type="entry name" value="CUPIN TYPE-2 DOMAIN-CONTAINING PROTEIN"/>
    <property type="match status" value="1"/>
</dbReference>
<dbReference type="EMBL" id="JADILW010000035">
    <property type="protein sequence ID" value="MBO8479928.1"/>
    <property type="molecule type" value="Genomic_DNA"/>
</dbReference>
<evidence type="ECO:0000256" key="1">
    <source>
        <dbReference type="ARBA" id="ARBA00022723"/>
    </source>
</evidence>
<reference evidence="3" key="2">
    <citation type="journal article" date="2021" name="PeerJ">
        <title>Extensive microbial diversity within the chicken gut microbiome revealed by metagenomics and culture.</title>
        <authorList>
            <person name="Gilroy R."/>
            <person name="Ravi A."/>
            <person name="Getino M."/>
            <person name="Pursley I."/>
            <person name="Horton D.L."/>
            <person name="Alikhan N.F."/>
            <person name="Baker D."/>
            <person name="Gharbi K."/>
            <person name="Hall N."/>
            <person name="Watson M."/>
            <person name="Adriaenssens E.M."/>
            <person name="Foster-Nyarko E."/>
            <person name="Jarju S."/>
            <person name="Secka A."/>
            <person name="Antonio M."/>
            <person name="Oren A."/>
            <person name="Chaudhuri R.R."/>
            <person name="La Ragione R."/>
            <person name="Hildebrand F."/>
            <person name="Pallen M.J."/>
        </authorList>
    </citation>
    <scope>NUCLEOTIDE SEQUENCE</scope>
    <source>
        <strain evidence="3">B3-1481</strain>
    </source>
</reference>
<evidence type="ECO:0000313" key="4">
    <source>
        <dbReference type="Proteomes" id="UP000823769"/>
    </source>
</evidence>
<feature type="domain" description="Cupin type-2" evidence="2">
    <location>
        <begin position="38"/>
        <end position="105"/>
    </location>
</feature>
<dbReference type="InterPro" id="IPR051610">
    <property type="entry name" value="GPI/OXD"/>
</dbReference>
<dbReference type="GO" id="GO:0046872">
    <property type="term" value="F:metal ion binding"/>
    <property type="evidence" value="ECO:0007669"/>
    <property type="project" value="UniProtKB-KW"/>
</dbReference>
<name>A0A9D9NNU2_9BACT</name>
<dbReference type="InterPro" id="IPR013096">
    <property type="entry name" value="Cupin_2"/>
</dbReference>
<dbReference type="SUPFAM" id="SSF51182">
    <property type="entry name" value="RmlC-like cupins"/>
    <property type="match status" value="1"/>
</dbReference>
<dbReference type="Pfam" id="PF07883">
    <property type="entry name" value="Cupin_2"/>
    <property type="match status" value="1"/>
</dbReference>
<gene>
    <name evidence="3" type="ORF">IAB76_02305</name>
</gene>
<dbReference type="Gene3D" id="2.60.120.10">
    <property type="entry name" value="Jelly Rolls"/>
    <property type="match status" value="1"/>
</dbReference>
<dbReference type="PANTHER" id="PTHR35848">
    <property type="entry name" value="OXALATE-BINDING PROTEIN"/>
    <property type="match status" value="1"/>
</dbReference>
<protein>
    <submittedName>
        <fullName evidence="3">Cupin domain-containing protein</fullName>
    </submittedName>
</protein>
<sequence>MKIDFNSIEERSIPNFKGGEKALATRMFTDGNGKIMKARLEPGASIGTHTHDDSSEVILILSGCGHAVYDGGRIDLRAGDVHYCPKGHTHCLVCDGPGDLEFFAVVPLQ</sequence>
<dbReference type="Proteomes" id="UP000823769">
    <property type="component" value="Unassembled WGS sequence"/>
</dbReference>
<evidence type="ECO:0000259" key="2">
    <source>
        <dbReference type="Pfam" id="PF07883"/>
    </source>
</evidence>
<accession>A0A9D9NNU2</accession>
<keyword evidence="1" id="KW-0479">Metal-binding</keyword>
<dbReference type="AlphaFoldDB" id="A0A9D9NNU2"/>
<dbReference type="InterPro" id="IPR011051">
    <property type="entry name" value="RmlC_Cupin_sf"/>
</dbReference>
<dbReference type="InterPro" id="IPR014710">
    <property type="entry name" value="RmlC-like_jellyroll"/>
</dbReference>
<organism evidence="3 4">
    <name type="scientific">Candidatus Cryptobacteroides avistercoris</name>
    <dbReference type="NCBI Taxonomy" id="2840758"/>
    <lineage>
        <taxon>Bacteria</taxon>
        <taxon>Pseudomonadati</taxon>
        <taxon>Bacteroidota</taxon>
        <taxon>Bacteroidia</taxon>
        <taxon>Bacteroidales</taxon>
        <taxon>Candidatus Cryptobacteroides</taxon>
    </lineage>
</organism>
<comment type="caution">
    <text evidence="3">The sequence shown here is derived from an EMBL/GenBank/DDBJ whole genome shotgun (WGS) entry which is preliminary data.</text>
</comment>
<reference evidence="3" key="1">
    <citation type="submission" date="2020-10" db="EMBL/GenBank/DDBJ databases">
        <authorList>
            <person name="Gilroy R."/>
        </authorList>
    </citation>
    <scope>NUCLEOTIDE SEQUENCE</scope>
    <source>
        <strain evidence="3">B3-1481</strain>
    </source>
</reference>